<accession>A0ABQ7AJU9</accession>
<protein>
    <submittedName>
        <fullName evidence="2">Uncharacterized protein</fullName>
    </submittedName>
</protein>
<evidence type="ECO:0000256" key="1">
    <source>
        <dbReference type="SAM" id="MobiDB-lite"/>
    </source>
</evidence>
<reference evidence="2 3" key="1">
    <citation type="journal article" date="2020" name="BMC Genomics">
        <title>Intraspecific diversification of the crop wild relative Brassica cretica Lam. using demographic model selection.</title>
        <authorList>
            <person name="Kioukis A."/>
            <person name="Michalopoulou V.A."/>
            <person name="Briers L."/>
            <person name="Pirintsos S."/>
            <person name="Studholme D.J."/>
            <person name="Pavlidis P."/>
            <person name="Sarris P.F."/>
        </authorList>
    </citation>
    <scope>NUCLEOTIDE SEQUENCE [LARGE SCALE GENOMIC DNA]</scope>
    <source>
        <strain evidence="3">cv. PFS-1207/04</strain>
    </source>
</reference>
<proteinExistence type="predicted"/>
<keyword evidence="3" id="KW-1185">Reference proteome</keyword>
<comment type="caution">
    <text evidence="2">The sequence shown here is derived from an EMBL/GenBank/DDBJ whole genome shotgun (WGS) entry which is preliminary data.</text>
</comment>
<organism evidence="2 3">
    <name type="scientific">Brassica cretica</name>
    <name type="common">Mustard</name>
    <dbReference type="NCBI Taxonomy" id="69181"/>
    <lineage>
        <taxon>Eukaryota</taxon>
        <taxon>Viridiplantae</taxon>
        <taxon>Streptophyta</taxon>
        <taxon>Embryophyta</taxon>
        <taxon>Tracheophyta</taxon>
        <taxon>Spermatophyta</taxon>
        <taxon>Magnoliopsida</taxon>
        <taxon>eudicotyledons</taxon>
        <taxon>Gunneridae</taxon>
        <taxon>Pentapetalae</taxon>
        <taxon>rosids</taxon>
        <taxon>malvids</taxon>
        <taxon>Brassicales</taxon>
        <taxon>Brassicaceae</taxon>
        <taxon>Brassiceae</taxon>
        <taxon>Brassica</taxon>
    </lineage>
</organism>
<sequence length="60" mass="6294">MSSSLHDSPLHDSLQVEGRGSWVSSQRTSVSASLTSPDTFRIGTISSSLYPIGIARVGSS</sequence>
<evidence type="ECO:0000313" key="3">
    <source>
        <dbReference type="Proteomes" id="UP000266723"/>
    </source>
</evidence>
<feature type="region of interest" description="Disordered" evidence="1">
    <location>
        <begin position="1"/>
        <end position="29"/>
    </location>
</feature>
<name>A0ABQ7AJU9_BRACR</name>
<dbReference type="Proteomes" id="UP000266723">
    <property type="component" value="Unassembled WGS sequence"/>
</dbReference>
<evidence type="ECO:0000313" key="2">
    <source>
        <dbReference type="EMBL" id="KAF3497885.1"/>
    </source>
</evidence>
<feature type="compositionally biased region" description="Low complexity" evidence="1">
    <location>
        <begin position="1"/>
        <end position="13"/>
    </location>
</feature>
<dbReference type="EMBL" id="QGKV02002055">
    <property type="protein sequence ID" value="KAF3497885.1"/>
    <property type="molecule type" value="Genomic_DNA"/>
</dbReference>
<gene>
    <name evidence="2" type="ORF">DY000_02052621</name>
</gene>